<evidence type="ECO:0000313" key="1">
    <source>
        <dbReference type="EMBL" id="GAA3674951.1"/>
    </source>
</evidence>
<organism evidence="1 2">
    <name type="scientific">Nonomuraea antimicrobica</name>
    <dbReference type="NCBI Taxonomy" id="561173"/>
    <lineage>
        <taxon>Bacteria</taxon>
        <taxon>Bacillati</taxon>
        <taxon>Actinomycetota</taxon>
        <taxon>Actinomycetes</taxon>
        <taxon>Streptosporangiales</taxon>
        <taxon>Streptosporangiaceae</taxon>
        <taxon>Nonomuraea</taxon>
    </lineage>
</organism>
<evidence type="ECO:0000313" key="2">
    <source>
        <dbReference type="Proteomes" id="UP001500902"/>
    </source>
</evidence>
<gene>
    <name evidence="1" type="ORF">GCM10022224_044100</name>
</gene>
<reference evidence="2" key="1">
    <citation type="journal article" date="2019" name="Int. J. Syst. Evol. Microbiol.">
        <title>The Global Catalogue of Microorganisms (GCM) 10K type strain sequencing project: providing services to taxonomists for standard genome sequencing and annotation.</title>
        <authorList>
            <consortium name="The Broad Institute Genomics Platform"/>
            <consortium name="The Broad Institute Genome Sequencing Center for Infectious Disease"/>
            <person name="Wu L."/>
            <person name="Ma J."/>
        </authorList>
    </citation>
    <scope>NUCLEOTIDE SEQUENCE [LARGE SCALE GENOMIC DNA]</scope>
    <source>
        <strain evidence="2">JCM 16904</strain>
    </source>
</reference>
<dbReference type="Proteomes" id="UP001500902">
    <property type="component" value="Unassembled WGS sequence"/>
</dbReference>
<keyword evidence="2" id="KW-1185">Reference proteome</keyword>
<dbReference type="EMBL" id="BAAAZP010000082">
    <property type="protein sequence ID" value="GAA3674951.1"/>
    <property type="molecule type" value="Genomic_DNA"/>
</dbReference>
<name>A0ABP7C2B4_9ACTN</name>
<sequence>MGILETFYHRPHVPVAQAAGARDIYDPVDNIIAGVRYAVAGYGSVSNVPGVVGMKTGGGYQGY</sequence>
<comment type="caution">
    <text evidence="1">The sequence shown here is derived from an EMBL/GenBank/DDBJ whole genome shotgun (WGS) entry which is preliminary data.</text>
</comment>
<proteinExistence type="predicted"/>
<protein>
    <submittedName>
        <fullName evidence="1">Uncharacterized protein</fullName>
    </submittedName>
</protein>
<accession>A0ABP7C2B4</accession>